<dbReference type="InterPro" id="IPR027417">
    <property type="entry name" value="P-loop_NTPase"/>
</dbReference>
<accession>A0A7W9FSB3</accession>
<dbReference type="Proteomes" id="UP000556201">
    <property type="component" value="Unassembled WGS sequence"/>
</dbReference>
<protein>
    <submittedName>
        <fullName evidence="1">Protein ImuA</fullName>
    </submittedName>
</protein>
<comment type="caution">
    <text evidence="1">The sequence shown here is derived from an EMBL/GenBank/DDBJ whole genome shotgun (WGS) entry which is preliminary data.</text>
</comment>
<dbReference type="AlphaFoldDB" id="A0A7W9FSB3"/>
<name>A0A7W9FSB3_BREVE</name>
<dbReference type="PIRSF" id="PIRSF034285">
    <property type="entry name" value="UCP034285"/>
    <property type="match status" value="1"/>
</dbReference>
<dbReference type="Gene3D" id="3.40.50.300">
    <property type="entry name" value="P-loop containing nucleotide triphosphate hydrolases"/>
    <property type="match status" value="1"/>
</dbReference>
<reference evidence="1 2" key="1">
    <citation type="submission" date="2020-08" db="EMBL/GenBank/DDBJ databases">
        <title>Functional genomics of gut bacteria from endangered species of beetles.</title>
        <authorList>
            <person name="Carlos-Shanley C."/>
        </authorList>
    </citation>
    <scope>NUCLEOTIDE SEQUENCE [LARGE SCALE GENOMIC DNA]</scope>
    <source>
        <strain evidence="1 2">S00192</strain>
    </source>
</reference>
<evidence type="ECO:0000313" key="2">
    <source>
        <dbReference type="Proteomes" id="UP000556201"/>
    </source>
</evidence>
<dbReference type="EMBL" id="JACHLJ010000001">
    <property type="protein sequence ID" value="MBB5770617.1"/>
    <property type="molecule type" value="Genomic_DNA"/>
</dbReference>
<dbReference type="InterPro" id="IPR017026">
    <property type="entry name" value="ImuA"/>
</dbReference>
<dbReference type="SUPFAM" id="SSF52540">
    <property type="entry name" value="P-loop containing nucleoside triphosphate hydrolases"/>
    <property type="match status" value="1"/>
</dbReference>
<proteinExistence type="predicted"/>
<dbReference type="RefSeq" id="WP_184278260.1">
    <property type="nucleotide sequence ID" value="NZ_JACHLJ010000001.1"/>
</dbReference>
<evidence type="ECO:0000313" key="1">
    <source>
        <dbReference type="EMBL" id="MBB5770617.1"/>
    </source>
</evidence>
<sequence>MENINRAERLSLLRQKLTTFEKRDTDNCLKNQTPDALSRIFKQGAVHELYASTAADAVAVNAFALMAGAMSSNGRRLVWAVHSMMISEFGDPYGGGIEEIGIETSEILFAKAPNIKSLLIIGEESLKTSSVGSVVISAWGDSKDLSLTASRRLALAAKSEGATLFFMRAGAEPTPSAAETRWSVKATASVPLAGGAPGHPSFSLTLLRHRGGGEAKNWVLEWDRDARLFREPAPLPRAVVPMAAQRPAEARGESPRRVA</sequence>
<gene>
    <name evidence="1" type="ORF">HNP47_000586</name>
</gene>
<organism evidence="1 2">
    <name type="scientific">Brevundimonas vesicularis</name>
    <name type="common">Pseudomonas vesicularis</name>
    <dbReference type="NCBI Taxonomy" id="41276"/>
    <lineage>
        <taxon>Bacteria</taxon>
        <taxon>Pseudomonadati</taxon>
        <taxon>Pseudomonadota</taxon>
        <taxon>Alphaproteobacteria</taxon>
        <taxon>Caulobacterales</taxon>
        <taxon>Caulobacteraceae</taxon>
        <taxon>Brevundimonas</taxon>
    </lineage>
</organism>